<dbReference type="InterPro" id="IPR012337">
    <property type="entry name" value="RNaseH-like_sf"/>
</dbReference>
<evidence type="ECO:0000313" key="2">
    <source>
        <dbReference type="Proteomes" id="UP000770661"/>
    </source>
</evidence>
<sequence>MKNVESKRDGMFELLTTLKSEPNDEFAQEIVHHLSMLKTELKHYFPDVTCAFIANPFSVDPADLLVGTGEQEELIDIQADEGAKTKHKECFPINFWVSMASSYQTLARHAVPQLQIFSSTWECEQGFSAMLTIKSKSRNRLAVPGHDFRCAVSKVMPRIDQLVEKKQMQPSH</sequence>
<dbReference type="PANTHER" id="PTHR45913">
    <property type="entry name" value="EPM2A-INTERACTING PROTEIN 1"/>
    <property type="match status" value="1"/>
</dbReference>
<gene>
    <name evidence="1" type="primary">ZBED9_5</name>
    <name evidence="1" type="ORF">GWK47_042016</name>
</gene>
<dbReference type="SUPFAM" id="SSF53098">
    <property type="entry name" value="Ribonuclease H-like"/>
    <property type="match status" value="1"/>
</dbReference>
<dbReference type="OrthoDB" id="6359935at2759"/>
<dbReference type="PANTHER" id="PTHR45913:SF19">
    <property type="entry name" value="LOW QUALITY PROTEIN: ZINC FINGER BED DOMAIN-CONTAINING PROTEIN 5-LIKE"/>
    <property type="match status" value="1"/>
</dbReference>
<reference evidence="1" key="1">
    <citation type="submission" date="2020-07" db="EMBL/GenBank/DDBJ databases">
        <title>The High-quality genome of the commercially important snow crab, Chionoecetes opilio.</title>
        <authorList>
            <person name="Jeong J.-H."/>
            <person name="Ryu S."/>
        </authorList>
    </citation>
    <scope>NUCLEOTIDE SEQUENCE</scope>
    <source>
        <strain evidence="1">MADBK_172401_WGS</strain>
        <tissue evidence="1">Digestive gland</tissue>
    </source>
</reference>
<dbReference type="Proteomes" id="UP000770661">
    <property type="component" value="Unassembled WGS sequence"/>
</dbReference>
<dbReference type="EMBL" id="JACEEZ010007761">
    <property type="protein sequence ID" value="KAG0723753.1"/>
    <property type="molecule type" value="Genomic_DNA"/>
</dbReference>
<evidence type="ECO:0000313" key="1">
    <source>
        <dbReference type="EMBL" id="KAG0723753.1"/>
    </source>
</evidence>
<protein>
    <submittedName>
        <fullName evidence="1">SCAN domain-containing protein 3</fullName>
    </submittedName>
</protein>
<proteinExistence type="predicted"/>
<accession>A0A8J5CK00</accession>
<dbReference type="AlphaFoldDB" id="A0A8J5CK00"/>
<organism evidence="1 2">
    <name type="scientific">Chionoecetes opilio</name>
    <name type="common">Atlantic snow crab</name>
    <name type="synonym">Cancer opilio</name>
    <dbReference type="NCBI Taxonomy" id="41210"/>
    <lineage>
        <taxon>Eukaryota</taxon>
        <taxon>Metazoa</taxon>
        <taxon>Ecdysozoa</taxon>
        <taxon>Arthropoda</taxon>
        <taxon>Crustacea</taxon>
        <taxon>Multicrustacea</taxon>
        <taxon>Malacostraca</taxon>
        <taxon>Eumalacostraca</taxon>
        <taxon>Eucarida</taxon>
        <taxon>Decapoda</taxon>
        <taxon>Pleocyemata</taxon>
        <taxon>Brachyura</taxon>
        <taxon>Eubrachyura</taxon>
        <taxon>Majoidea</taxon>
        <taxon>Majidae</taxon>
        <taxon>Chionoecetes</taxon>
    </lineage>
</organism>
<comment type="caution">
    <text evidence="1">The sequence shown here is derived from an EMBL/GenBank/DDBJ whole genome shotgun (WGS) entry which is preliminary data.</text>
</comment>
<keyword evidence="2" id="KW-1185">Reference proteome</keyword>
<name>A0A8J5CK00_CHIOP</name>